<protein>
    <submittedName>
        <fullName evidence="3">VWA domain-containing protein</fullName>
    </submittedName>
</protein>
<evidence type="ECO:0000313" key="3">
    <source>
        <dbReference type="EMBL" id="ODB97042.1"/>
    </source>
</evidence>
<dbReference type="PANTHER" id="PTHR22550">
    <property type="entry name" value="SPORE GERMINATION PROTEIN"/>
    <property type="match status" value="1"/>
</dbReference>
<dbReference type="Proteomes" id="UP000094849">
    <property type="component" value="Unassembled WGS sequence"/>
</dbReference>
<dbReference type="PROSITE" id="PS50234">
    <property type="entry name" value="VWFA"/>
    <property type="match status" value="1"/>
</dbReference>
<accession>A0A1E2UR58</accession>
<evidence type="ECO:0000313" key="4">
    <source>
        <dbReference type="Proteomes" id="UP000094849"/>
    </source>
</evidence>
<dbReference type="STRING" id="1818881.A3196_09840"/>
<feature type="domain" description="VWFA" evidence="2">
    <location>
        <begin position="98"/>
        <end position="234"/>
    </location>
</feature>
<comment type="caution">
    <text evidence="3">The sequence shown here is derived from an EMBL/GenBank/DDBJ whole genome shotgun (WGS) entry which is preliminary data.</text>
</comment>
<dbReference type="Pfam" id="PF13519">
    <property type="entry name" value="VWA_2"/>
    <property type="match status" value="1"/>
</dbReference>
<dbReference type="SMART" id="SM00327">
    <property type="entry name" value="VWA"/>
    <property type="match status" value="1"/>
</dbReference>
<keyword evidence="1" id="KW-1133">Transmembrane helix</keyword>
<evidence type="ECO:0000259" key="2">
    <source>
        <dbReference type="PROSITE" id="PS50234"/>
    </source>
</evidence>
<dbReference type="EMBL" id="LVJZ01000003">
    <property type="protein sequence ID" value="ODB97042.1"/>
    <property type="molecule type" value="Genomic_DNA"/>
</dbReference>
<dbReference type="Gene3D" id="3.40.50.410">
    <property type="entry name" value="von Willebrand factor, type A domain"/>
    <property type="match status" value="1"/>
</dbReference>
<dbReference type="OrthoDB" id="9807628at2"/>
<organism evidence="3 4">
    <name type="scientific">Candidatus Thiodiazotropha endoloripes</name>
    <dbReference type="NCBI Taxonomy" id="1818881"/>
    <lineage>
        <taxon>Bacteria</taxon>
        <taxon>Pseudomonadati</taxon>
        <taxon>Pseudomonadota</taxon>
        <taxon>Gammaproteobacteria</taxon>
        <taxon>Chromatiales</taxon>
        <taxon>Sedimenticolaceae</taxon>
        <taxon>Candidatus Thiodiazotropha</taxon>
    </lineage>
</organism>
<evidence type="ECO:0000256" key="1">
    <source>
        <dbReference type="SAM" id="Phobius"/>
    </source>
</evidence>
<dbReference type="AlphaFoldDB" id="A0A1E2UR58"/>
<reference evidence="3 4" key="1">
    <citation type="submission" date="2016-03" db="EMBL/GenBank/DDBJ databases">
        <title>Chemosynthetic sulphur-oxidizing symbionts of marine invertebrate animals are capable of nitrogen fixation.</title>
        <authorList>
            <person name="Petersen J.M."/>
            <person name="Kemper A."/>
            <person name="Gruber-Vodicka H."/>
            <person name="Cardini U."/>
            <person name="Geest Mvander."/>
            <person name="Kleiner M."/>
            <person name="Bulgheresi S."/>
            <person name="Fussmann M."/>
            <person name="Herbold C."/>
            <person name="Seah B.K.B."/>
            <person name="Antony C.Paul."/>
            <person name="Liu D."/>
            <person name="Belitz A."/>
            <person name="Weber M."/>
        </authorList>
    </citation>
    <scope>NUCLEOTIDE SEQUENCE [LARGE SCALE GENOMIC DNA]</scope>
    <source>
        <strain evidence="3">G_D</strain>
    </source>
</reference>
<dbReference type="InterPro" id="IPR036465">
    <property type="entry name" value="vWFA_dom_sf"/>
</dbReference>
<dbReference type="PANTHER" id="PTHR22550:SF14">
    <property type="entry name" value="VWFA DOMAIN-CONTAINING PROTEIN"/>
    <property type="match status" value="1"/>
</dbReference>
<feature type="transmembrane region" description="Helical" evidence="1">
    <location>
        <begin position="66"/>
        <end position="85"/>
    </location>
</feature>
<dbReference type="InterPro" id="IPR002035">
    <property type="entry name" value="VWF_A"/>
</dbReference>
<name>A0A1E2UR58_9GAMM</name>
<keyword evidence="4" id="KW-1185">Reference proteome</keyword>
<dbReference type="InterPro" id="IPR050768">
    <property type="entry name" value="UPF0353/GerABKA_families"/>
</dbReference>
<proteinExistence type="predicted"/>
<feature type="transmembrane region" description="Helical" evidence="1">
    <location>
        <begin position="317"/>
        <end position="336"/>
    </location>
</feature>
<keyword evidence="1" id="KW-0812">Transmembrane</keyword>
<feature type="transmembrane region" description="Helical" evidence="1">
    <location>
        <begin position="13"/>
        <end position="32"/>
    </location>
</feature>
<sequence>MSEGVFHFARPEWLFALLGIIPVLAWLIFSVVRPRKGPFHRYADEHLLPHLVGIRELSVNERWSRFIRWALLWLFLIVALAGPRWDFKDIQAFSPTNDLVVLMDISRSMNVADTPPSRLARARQEVQDLVMLNDQLRIGMIAFATVPHVISPITEDSQSILAALPAVTSELANLQGSRLVAAMERAEQLFSSDSLQNSRTILLISDGDFVEPGLIKQVEAMKDQGIILHTLGIGTGGGGPVPARIGQSDLMRDNNGKVIESKLNQPLLQRLAQAGGGQYLEADFRDQDSRRILDLSSIDSGTPSQTQEKTRIWNERFYWLLVPLLLLLLPYFRVVAPGKQTP</sequence>
<gene>
    <name evidence="3" type="ORF">A3196_09840</name>
</gene>
<dbReference type="RefSeq" id="WP_069004769.1">
    <property type="nucleotide sequence ID" value="NZ_LVJW01000003.1"/>
</dbReference>
<dbReference type="SUPFAM" id="SSF53300">
    <property type="entry name" value="vWA-like"/>
    <property type="match status" value="1"/>
</dbReference>
<keyword evidence="1" id="KW-0472">Membrane</keyword>